<name>A0A977KAZ0_9CREN</name>
<evidence type="ECO:0000313" key="1">
    <source>
        <dbReference type="EMBL" id="UXD22298.1"/>
    </source>
</evidence>
<keyword evidence="2" id="KW-1185">Reference proteome</keyword>
<accession>A0A977KAZ0</accession>
<organism evidence="1 2">
    <name type="scientific">Ignicoccus pacificus DSM 13166</name>
    <dbReference type="NCBI Taxonomy" id="940294"/>
    <lineage>
        <taxon>Archaea</taxon>
        <taxon>Thermoproteota</taxon>
        <taxon>Thermoprotei</taxon>
        <taxon>Desulfurococcales</taxon>
        <taxon>Desulfurococcaceae</taxon>
        <taxon>Ignicoccus</taxon>
    </lineage>
</organism>
<evidence type="ECO:0000313" key="2">
    <source>
        <dbReference type="Proteomes" id="UP001063698"/>
    </source>
</evidence>
<dbReference type="KEGG" id="ipc:IPA_03305"/>
<dbReference type="EMBL" id="CP006868">
    <property type="protein sequence ID" value="UXD22298.1"/>
    <property type="molecule type" value="Genomic_DNA"/>
</dbReference>
<dbReference type="InterPro" id="IPR036390">
    <property type="entry name" value="WH_DNA-bd_sf"/>
</dbReference>
<sequence length="233" mass="26524">MFLHTPVGFDERGPMHCMIAAQKKWGEINEIIAYIPKNQDDRGKVALENFRMIARGYSVVHEVEVPKEPKGIIKAALLIGRELEERVKKGINVICLSCGMRFIVLALYTAALSLRLEDQEKVWLFLEIESDPTSGTLLPLINISKFLMHVYMKDSLDRDIMRLLAFGEARLQDIYSTLKKEGHGYTKTTIQNRLKALVKDGLVVKDRTTGTYKLKEIAIEELEERSQGNSKES</sequence>
<dbReference type="Proteomes" id="UP001063698">
    <property type="component" value="Chromosome"/>
</dbReference>
<dbReference type="Gene3D" id="3.40.50.11700">
    <property type="match status" value="1"/>
</dbReference>
<dbReference type="AlphaFoldDB" id="A0A977KAZ0"/>
<protein>
    <submittedName>
        <fullName evidence="1">Uncharacterized protein</fullName>
    </submittedName>
</protein>
<reference evidence="1" key="1">
    <citation type="submission" date="2013-11" db="EMBL/GenBank/DDBJ databases">
        <title>Comparative genomics of Ignicoccus.</title>
        <authorList>
            <person name="Podar M."/>
        </authorList>
    </citation>
    <scope>NUCLEOTIDE SEQUENCE</scope>
    <source>
        <strain evidence="1">DSM 13166</strain>
    </source>
</reference>
<dbReference type="SUPFAM" id="SSF46785">
    <property type="entry name" value="Winged helix' DNA-binding domain"/>
    <property type="match status" value="1"/>
</dbReference>
<proteinExistence type="predicted"/>
<gene>
    <name evidence="1" type="ORF">IPA_03305</name>
</gene>